<dbReference type="PANTHER" id="PTHR43037">
    <property type="entry name" value="UNNAMED PRODUCT-RELATED"/>
    <property type="match status" value="1"/>
</dbReference>
<dbReference type="Proteomes" id="UP000464495">
    <property type="component" value="Chromosome"/>
</dbReference>
<dbReference type="KEGG" id="amaq:GO499_05485"/>
<evidence type="ECO:0000256" key="3">
    <source>
        <dbReference type="SAM" id="SignalP"/>
    </source>
</evidence>
<feature type="domain" description="Dienelactone hydrolase" evidence="4">
    <location>
        <begin position="46"/>
        <end position="159"/>
    </location>
</feature>
<dbReference type="GO" id="GO:0016787">
    <property type="term" value="F:hydrolase activity"/>
    <property type="evidence" value="ECO:0007669"/>
    <property type="project" value="UniProtKB-KW"/>
</dbReference>
<keyword evidence="6" id="KW-1185">Reference proteome</keyword>
<keyword evidence="1 3" id="KW-0732">Signal</keyword>
<proteinExistence type="predicted"/>
<evidence type="ECO:0000256" key="1">
    <source>
        <dbReference type="ARBA" id="ARBA00022729"/>
    </source>
</evidence>
<protein>
    <submittedName>
        <fullName evidence="5">Polyhydroxybutyrate depolymerase</fullName>
    </submittedName>
</protein>
<dbReference type="Gene3D" id="3.40.50.1820">
    <property type="entry name" value="alpha/beta hydrolase"/>
    <property type="match status" value="1"/>
</dbReference>
<evidence type="ECO:0000259" key="4">
    <source>
        <dbReference type="Pfam" id="PF01738"/>
    </source>
</evidence>
<gene>
    <name evidence="5" type="ORF">GO499_05485</name>
</gene>
<evidence type="ECO:0000313" key="6">
    <source>
        <dbReference type="Proteomes" id="UP000464495"/>
    </source>
</evidence>
<dbReference type="SUPFAM" id="SSF53474">
    <property type="entry name" value="alpha/beta-Hydrolases"/>
    <property type="match status" value="1"/>
</dbReference>
<keyword evidence="2" id="KW-0378">Hydrolase</keyword>
<dbReference type="InterPro" id="IPR050955">
    <property type="entry name" value="Plant_Biomass_Hydrol_Est"/>
</dbReference>
<dbReference type="PANTHER" id="PTHR43037:SF5">
    <property type="entry name" value="FERULOYL ESTERASE"/>
    <property type="match status" value="1"/>
</dbReference>
<dbReference type="EMBL" id="CP046620">
    <property type="protein sequence ID" value="QHQ34680.1"/>
    <property type="molecule type" value="Genomic_DNA"/>
</dbReference>
<dbReference type="RefSeq" id="WP_161861249.1">
    <property type="nucleotide sequence ID" value="NZ_CP046620.1"/>
</dbReference>
<dbReference type="AlphaFoldDB" id="A0A6P1SYH8"/>
<name>A0A6P1SYH8_9RHOB</name>
<feature type="chain" id="PRO_5026744090" evidence="3">
    <location>
        <begin position="21"/>
        <end position="282"/>
    </location>
</feature>
<sequence length="282" mass="30460">MTKLLTLVLFLIGAGGPLLACGVTGPACETPLGSYRISLPETPPTDDGYPALLFFHGAGGSGARTLSNSAMVSAFTSAGFAVIAPDGLRREGSRFGPGWSFHPERPAQRDEAAFTDEVIRNAAEHHGVDPERILMSGFSIGGSLTWYLACAKPDLAAAYAPVAGAFWRPHPVEGSCAGPVRMLHTHGWRDRVVPLEGRPLGDGRIYQGDVFHSLMLLRQQNGCNEMRADDFVTDGPFWRRKWTNCTPGTALELALHTGGHSVPSGWSEMAIKWFRDIEMIAE</sequence>
<evidence type="ECO:0000313" key="5">
    <source>
        <dbReference type="EMBL" id="QHQ34680.1"/>
    </source>
</evidence>
<feature type="signal peptide" evidence="3">
    <location>
        <begin position="1"/>
        <end position="20"/>
    </location>
</feature>
<dbReference type="InterPro" id="IPR002925">
    <property type="entry name" value="Dienelactn_hydro"/>
</dbReference>
<organism evidence="5 6">
    <name type="scientific">Algicella marina</name>
    <dbReference type="NCBI Taxonomy" id="2683284"/>
    <lineage>
        <taxon>Bacteria</taxon>
        <taxon>Pseudomonadati</taxon>
        <taxon>Pseudomonadota</taxon>
        <taxon>Alphaproteobacteria</taxon>
        <taxon>Rhodobacterales</taxon>
        <taxon>Paracoccaceae</taxon>
        <taxon>Algicella</taxon>
    </lineage>
</organism>
<dbReference type="Pfam" id="PF01738">
    <property type="entry name" value="DLH"/>
    <property type="match status" value="1"/>
</dbReference>
<accession>A0A6P1SYH8</accession>
<reference evidence="5 6" key="1">
    <citation type="submission" date="2019-12" db="EMBL/GenBank/DDBJ databases">
        <title>Complete genome sequence of Algicella marina strain 9Alg 56(T) isolated from the red alga Tichocarpus crinitus.</title>
        <authorList>
            <person name="Kim S.-G."/>
            <person name="Nedashkovskaya O.I."/>
        </authorList>
    </citation>
    <scope>NUCLEOTIDE SEQUENCE [LARGE SCALE GENOMIC DNA]</scope>
    <source>
        <strain evidence="5 6">9Alg 56</strain>
    </source>
</reference>
<evidence type="ECO:0000256" key="2">
    <source>
        <dbReference type="ARBA" id="ARBA00022801"/>
    </source>
</evidence>
<dbReference type="InterPro" id="IPR029058">
    <property type="entry name" value="AB_hydrolase_fold"/>
</dbReference>